<accession>A0A9D1SC47</accession>
<evidence type="ECO:0000313" key="15">
    <source>
        <dbReference type="EMBL" id="HIU54964.1"/>
    </source>
</evidence>
<dbReference type="Gene3D" id="1.10.10.160">
    <property type="match status" value="1"/>
</dbReference>
<dbReference type="PANTHER" id="PTHR11070">
    <property type="entry name" value="UVRD / RECB / PCRA DNA HELICASE FAMILY MEMBER"/>
    <property type="match status" value="1"/>
</dbReference>
<dbReference type="Gene3D" id="1.10.486.10">
    <property type="entry name" value="PCRA, domain 4"/>
    <property type="match status" value="1"/>
</dbReference>
<evidence type="ECO:0000256" key="3">
    <source>
        <dbReference type="ARBA" id="ARBA00022801"/>
    </source>
</evidence>
<keyword evidence="2 12" id="KW-0547">Nucleotide-binding</keyword>
<keyword evidence="5 12" id="KW-0067">ATP-binding</keyword>
<evidence type="ECO:0000256" key="11">
    <source>
        <dbReference type="ARBA" id="ARBA00048988"/>
    </source>
</evidence>
<dbReference type="InterPro" id="IPR014017">
    <property type="entry name" value="DNA_helicase_UvrD-like_C"/>
</dbReference>
<evidence type="ECO:0000256" key="10">
    <source>
        <dbReference type="ARBA" id="ARBA00034923"/>
    </source>
</evidence>
<dbReference type="InterPro" id="IPR027417">
    <property type="entry name" value="P-loop_NTPase"/>
</dbReference>
<keyword evidence="4 12" id="KW-0347">Helicase</keyword>
<reference evidence="15" key="2">
    <citation type="journal article" date="2021" name="PeerJ">
        <title>Extensive microbial diversity within the chicken gut microbiome revealed by metagenomics and culture.</title>
        <authorList>
            <person name="Gilroy R."/>
            <person name="Ravi A."/>
            <person name="Getino M."/>
            <person name="Pursley I."/>
            <person name="Horton D.L."/>
            <person name="Alikhan N.F."/>
            <person name="Baker D."/>
            <person name="Gharbi K."/>
            <person name="Hall N."/>
            <person name="Watson M."/>
            <person name="Adriaenssens E.M."/>
            <person name="Foster-Nyarko E."/>
            <person name="Jarju S."/>
            <person name="Secka A."/>
            <person name="Antonio M."/>
            <person name="Oren A."/>
            <person name="Chaudhuri R.R."/>
            <person name="La Ragione R."/>
            <person name="Hildebrand F."/>
            <person name="Pallen M.J."/>
        </authorList>
    </citation>
    <scope>NUCLEOTIDE SEQUENCE</scope>
    <source>
        <strain evidence="15">CHK158-818</strain>
    </source>
</reference>
<dbReference type="GO" id="GO:0000725">
    <property type="term" value="P:recombinational repair"/>
    <property type="evidence" value="ECO:0007669"/>
    <property type="project" value="TreeGrafter"/>
</dbReference>
<dbReference type="AlphaFoldDB" id="A0A9D1SC47"/>
<evidence type="ECO:0000256" key="2">
    <source>
        <dbReference type="ARBA" id="ARBA00022741"/>
    </source>
</evidence>
<dbReference type="Proteomes" id="UP000824112">
    <property type="component" value="Unassembled WGS sequence"/>
</dbReference>
<evidence type="ECO:0000256" key="9">
    <source>
        <dbReference type="ARBA" id="ARBA00034808"/>
    </source>
</evidence>
<comment type="catalytic activity">
    <reaction evidence="11">
        <text>ATP + H2O = ADP + phosphate + H(+)</text>
        <dbReference type="Rhea" id="RHEA:13065"/>
        <dbReference type="ChEBI" id="CHEBI:15377"/>
        <dbReference type="ChEBI" id="CHEBI:15378"/>
        <dbReference type="ChEBI" id="CHEBI:30616"/>
        <dbReference type="ChEBI" id="CHEBI:43474"/>
        <dbReference type="ChEBI" id="CHEBI:456216"/>
        <dbReference type="EC" id="5.6.2.4"/>
    </reaction>
</comment>
<reference evidence="15" key="1">
    <citation type="submission" date="2020-10" db="EMBL/GenBank/DDBJ databases">
        <authorList>
            <person name="Gilroy R."/>
        </authorList>
    </citation>
    <scope>NUCLEOTIDE SEQUENCE</scope>
    <source>
        <strain evidence="15">CHK158-818</strain>
    </source>
</reference>
<dbReference type="Pfam" id="PF13361">
    <property type="entry name" value="UvrD_C"/>
    <property type="match status" value="1"/>
</dbReference>
<dbReference type="EMBL" id="DVNA01000095">
    <property type="protein sequence ID" value="HIU54964.1"/>
    <property type="molecule type" value="Genomic_DNA"/>
</dbReference>
<dbReference type="CDD" id="cd17932">
    <property type="entry name" value="DEXQc_UvrD"/>
    <property type="match status" value="1"/>
</dbReference>
<feature type="binding site" evidence="12">
    <location>
        <begin position="27"/>
        <end position="34"/>
    </location>
    <ligand>
        <name>ATP</name>
        <dbReference type="ChEBI" id="CHEBI:30616"/>
    </ligand>
</feature>
<dbReference type="CDD" id="cd18807">
    <property type="entry name" value="SF1_C_UvrD"/>
    <property type="match status" value="1"/>
</dbReference>
<dbReference type="PROSITE" id="PS51217">
    <property type="entry name" value="UVRD_HELICASE_CTER"/>
    <property type="match status" value="1"/>
</dbReference>
<evidence type="ECO:0000256" key="7">
    <source>
        <dbReference type="ARBA" id="ARBA00023235"/>
    </source>
</evidence>
<gene>
    <name evidence="15" type="ORF">IAB03_04035</name>
</gene>
<evidence type="ECO:0000256" key="5">
    <source>
        <dbReference type="ARBA" id="ARBA00022840"/>
    </source>
</evidence>
<evidence type="ECO:0000256" key="6">
    <source>
        <dbReference type="ARBA" id="ARBA00023125"/>
    </source>
</evidence>
<feature type="domain" description="UvrD-like helicase C-terminal" evidence="14">
    <location>
        <begin position="292"/>
        <end position="574"/>
    </location>
</feature>
<evidence type="ECO:0000256" key="8">
    <source>
        <dbReference type="ARBA" id="ARBA00034617"/>
    </source>
</evidence>
<dbReference type="Pfam" id="PF00580">
    <property type="entry name" value="UvrD-helicase"/>
    <property type="match status" value="1"/>
</dbReference>
<organism evidence="15 16">
    <name type="scientific">Candidatus Gallibacteroides avistercoris</name>
    <dbReference type="NCBI Taxonomy" id="2840833"/>
    <lineage>
        <taxon>Bacteria</taxon>
        <taxon>Pseudomonadati</taxon>
        <taxon>Bacteroidota</taxon>
        <taxon>Bacteroidia</taxon>
        <taxon>Bacteroidales</taxon>
        <taxon>Bacteroidaceae</taxon>
        <taxon>Bacteroidaceae incertae sedis</taxon>
        <taxon>Candidatus Gallibacteroides</taxon>
    </lineage>
</organism>
<dbReference type="Gene3D" id="3.40.50.300">
    <property type="entry name" value="P-loop containing nucleotide triphosphate hydrolases"/>
    <property type="match status" value="2"/>
</dbReference>
<comment type="catalytic activity">
    <reaction evidence="8">
        <text>Couples ATP hydrolysis with the unwinding of duplex DNA by translocating in the 3'-5' direction.</text>
        <dbReference type="EC" id="5.6.2.4"/>
    </reaction>
</comment>
<dbReference type="SUPFAM" id="SSF52540">
    <property type="entry name" value="P-loop containing nucleoside triphosphate hydrolases"/>
    <property type="match status" value="1"/>
</dbReference>
<proteinExistence type="inferred from homology"/>
<dbReference type="PANTHER" id="PTHR11070:SF2">
    <property type="entry name" value="ATP-DEPENDENT DNA HELICASE SRS2"/>
    <property type="match status" value="1"/>
</dbReference>
<protein>
    <recommendedName>
        <fullName evidence="9">DNA 3'-5' helicase</fullName>
        <ecNumber evidence="9">5.6.2.4</ecNumber>
    </recommendedName>
    <alternativeName>
        <fullName evidence="10">DNA 3'-5' helicase II</fullName>
    </alternativeName>
</protein>
<dbReference type="InterPro" id="IPR013986">
    <property type="entry name" value="DExx_box_DNA_helicase_dom_sf"/>
</dbReference>
<sequence length="776" mass="87694">MKEILEDLNESQKQAVLYNDGPALVIAGAGSGKTRVLTYKIAYLLQQGYQPYNIIALTFTNKAAREMKERIARLVGGSAASRLWMGTFHSIFLRILRVHADLLGFTKDLTIYDSSDSRSLIKAIIKERGLDDKVYKPATVQAVISNAKNALITPQAYAANGEIVAADVQSKRPEIKDIYRTYWNRCFTAGAMDFDDLLLYTNILFRDFPEVLARYRELFQYILVDEYQDTNFAQHLIVRQLAKGNNKLCVVGDDAQSIYSFRGAQIRNILNIRNEYPDCRIFKLEQNYRSTQTIVNAANSLIQKNKEQIHKKVYSENEEGDKLAVLNAYSDFEEGYLVAGKITEMRMKYRCPFSDFAVLYRTNAQSRIFEEALRKRNIPYRIYGGLSFYQRKEIKDIIAYFRMAVNPSDEEALKRIINYPARGIGDTTVGKIQQCANVQNSSMWQVLVDPVGSGLSVNSGTANKLSTFKELIVGFHALVSEKNVLELAEQIVKQSGILTEVYADRSTENLSRQENIQELMNGIREFCLSRQEEGRDDILLTDFLSEVSLATDQDNTDGEDADQVTLMTVHASKGLEFNHVFVVGLEEDLFPSAMSKGSEQEVEEERRLFYVAITRARQNCILSYASTRYRNGQTTALPPSRFLKDIDPVYLSLPVDASLSEQVNRRAQAFAARSVAGWGEKRRESVSVPDTEPVWKQPATRGRLLKIDTLQFTSSPSHTPSDEGPSVGTRIQHDRFGKGTVTQSEGAGDNRKITVEFDHVGKKQLLLKFAKFTIIS</sequence>
<dbReference type="GO" id="GO:0005524">
    <property type="term" value="F:ATP binding"/>
    <property type="evidence" value="ECO:0007669"/>
    <property type="project" value="UniProtKB-UniRule"/>
</dbReference>
<dbReference type="InterPro" id="IPR000212">
    <property type="entry name" value="DNA_helicase_UvrD/REP"/>
</dbReference>
<keyword evidence="6" id="KW-0238">DNA-binding</keyword>
<dbReference type="GO" id="GO:0016787">
    <property type="term" value="F:hydrolase activity"/>
    <property type="evidence" value="ECO:0007669"/>
    <property type="project" value="UniProtKB-UniRule"/>
</dbReference>
<dbReference type="InterPro" id="IPR014016">
    <property type="entry name" value="UvrD-like_ATP-bd"/>
</dbReference>
<dbReference type="GO" id="GO:0005829">
    <property type="term" value="C:cytosol"/>
    <property type="evidence" value="ECO:0007669"/>
    <property type="project" value="TreeGrafter"/>
</dbReference>
<name>A0A9D1SC47_9BACT</name>
<comment type="similarity">
    <text evidence="1">Belongs to the helicase family. UvrD subfamily.</text>
</comment>
<dbReference type="GO" id="GO:0033202">
    <property type="term" value="C:DNA helicase complex"/>
    <property type="evidence" value="ECO:0007669"/>
    <property type="project" value="TreeGrafter"/>
</dbReference>
<feature type="domain" description="UvrD-like helicase ATP-binding" evidence="13">
    <location>
        <begin position="6"/>
        <end position="291"/>
    </location>
</feature>
<dbReference type="EC" id="5.6.2.4" evidence="9"/>
<dbReference type="GO" id="GO:0043138">
    <property type="term" value="F:3'-5' DNA helicase activity"/>
    <property type="evidence" value="ECO:0007669"/>
    <property type="project" value="UniProtKB-EC"/>
</dbReference>
<dbReference type="GO" id="GO:0003677">
    <property type="term" value="F:DNA binding"/>
    <property type="evidence" value="ECO:0007669"/>
    <property type="project" value="UniProtKB-KW"/>
</dbReference>
<evidence type="ECO:0000259" key="14">
    <source>
        <dbReference type="PROSITE" id="PS51217"/>
    </source>
</evidence>
<dbReference type="Pfam" id="PF21196">
    <property type="entry name" value="PcrA_UvrD_tudor"/>
    <property type="match status" value="1"/>
</dbReference>
<evidence type="ECO:0000313" key="16">
    <source>
        <dbReference type="Proteomes" id="UP000824112"/>
    </source>
</evidence>
<dbReference type="PROSITE" id="PS51198">
    <property type="entry name" value="UVRD_HELICASE_ATP_BIND"/>
    <property type="match status" value="1"/>
</dbReference>
<comment type="caution">
    <text evidence="15">The sequence shown here is derived from an EMBL/GenBank/DDBJ whole genome shotgun (WGS) entry which is preliminary data.</text>
</comment>
<evidence type="ECO:0000256" key="1">
    <source>
        <dbReference type="ARBA" id="ARBA00009922"/>
    </source>
</evidence>
<evidence type="ECO:0000256" key="4">
    <source>
        <dbReference type="ARBA" id="ARBA00022806"/>
    </source>
</evidence>
<evidence type="ECO:0000256" key="12">
    <source>
        <dbReference type="PROSITE-ProRule" id="PRU00560"/>
    </source>
</evidence>
<keyword evidence="3 12" id="KW-0378">Hydrolase</keyword>
<evidence type="ECO:0000259" key="13">
    <source>
        <dbReference type="PROSITE" id="PS51198"/>
    </source>
</evidence>
<keyword evidence="7" id="KW-0413">Isomerase</keyword>